<dbReference type="Proteomes" id="UP000092993">
    <property type="component" value="Unassembled WGS sequence"/>
</dbReference>
<name>A0A1C7MNU1_GRIFR</name>
<evidence type="ECO:0000313" key="2">
    <source>
        <dbReference type="Proteomes" id="UP000092993"/>
    </source>
</evidence>
<comment type="caution">
    <text evidence="1">The sequence shown here is derived from an EMBL/GenBank/DDBJ whole genome shotgun (WGS) entry which is preliminary data.</text>
</comment>
<accession>A0A1C7MNU1</accession>
<organism evidence="1 2">
    <name type="scientific">Grifola frondosa</name>
    <name type="common">Maitake</name>
    <name type="synonym">Polyporus frondosus</name>
    <dbReference type="NCBI Taxonomy" id="5627"/>
    <lineage>
        <taxon>Eukaryota</taxon>
        <taxon>Fungi</taxon>
        <taxon>Dikarya</taxon>
        <taxon>Basidiomycota</taxon>
        <taxon>Agaricomycotina</taxon>
        <taxon>Agaricomycetes</taxon>
        <taxon>Polyporales</taxon>
        <taxon>Grifolaceae</taxon>
        <taxon>Grifola</taxon>
    </lineage>
</organism>
<keyword evidence="2" id="KW-1185">Reference proteome</keyword>
<dbReference type="EMBL" id="LUGG01000002">
    <property type="protein sequence ID" value="OBZ78337.1"/>
    <property type="molecule type" value="Genomic_DNA"/>
</dbReference>
<dbReference type="OrthoDB" id="3261690at2759"/>
<sequence>MLTTESRFGRPSNSRAPFKTAWWQNFCRRKRLPFGRNVSPYAEDGLSLGGRRFDAYAGVYRRGSQFGANLRRRRSSAGCGEIGELDAHRSSPHPRVQAAINALSDTVSQEQLSQINITRDYDSLLGVSTGLYITKTLCVYPVPRFADTLINDVHITVKVSIHTGSGVTVHEAPIHRIPNVP</sequence>
<reference evidence="1 2" key="1">
    <citation type="submission" date="2016-03" db="EMBL/GenBank/DDBJ databases">
        <title>Whole genome sequencing of Grifola frondosa 9006-11.</title>
        <authorList>
            <person name="Min B."/>
            <person name="Park H."/>
            <person name="Kim J.-G."/>
            <person name="Cho H."/>
            <person name="Oh Y.-L."/>
            <person name="Kong W.-S."/>
            <person name="Choi I.-G."/>
        </authorList>
    </citation>
    <scope>NUCLEOTIDE SEQUENCE [LARGE SCALE GENOMIC DNA]</scope>
    <source>
        <strain evidence="1 2">9006-11</strain>
    </source>
</reference>
<evidence type="ECO:0000313" key="1">
    <source>
        <dbReference type="EMBL" id="OBZ78337.1"/>
    </source>
</evidence>
<gene>
    <name evidence="1" type="ORF">A0H81_02880</name>
</gene>
<dbReference type="AlphaFoldDB" id="A0A1C7MNU1"/>
<protein>
    <submittedName>
        <fullName evidence="1">Uncharacterized protein</fullName>
    </submittedName>
</protein>
<proteinExistence type="predicted"/>